<keyword evidence="8" id="KW-0547">Nucleotide-binding</keyword>
<comment type="cofactor">
    <cofactor evidence="1">
        <name>Mg(2+)</name>
        <dbReference type="ChEBI" id="CHEBI:18420"/>
    </cofactor>
</comment>
<keyword evidence="17" id="KW-1185">Reference proteome</keyword>
<dbReference type="NCBIfam" id="NF001097">
    <property type="entry name" value="PRK00129.1"/>
    <property type="match status" value="1"/>
</dbReference>
<dbReference type="Gene3D" id="3.40.50.2020">
    <property type="match status" value="1"/>
</dbReference>
<comment type="caution">
    <text evidence="16">The sequence shown here is derived from an EMBL/GenBank/DDBJ whole genome shotgun (WGS) entry which is preliminary data.</text>
</comment>
<keyword evidence="5" id="KW-0021">Allosteric enzyme</keyword>
<dbReference type="GO" id="GO:0004845">
    <property type="term" value="F:uracil phosphoribosyltransferase activity"/>
    <property type="evidence" value="ECO:0007669"/>
    <property type="project" value="UniProtKB-EC"/>
</dbReference>
<evidence type="ECO:0000256" key="6">
    <source>
        <dbReference type="ARBA" id="ARBA00022676"/>
    </source>
</evidence>
<evidence type="ECO:0000256" key="11">
    <source>
        <dbReference type="ARBA" id="ARBA00052919"/>
    </source>
</evidence>
<dbReference type="PANTHER" id="PTHR43363">
    <property type="entry name" value="HYPOXANTHINE PHOSPHORIBOSYLTRANSFERASE"/>
    <property type="match status" value="1"/>
</dbReference>
<comment type="similarity">
    <text evidence="3">Belongs to the UPRTase family.</text>
</comment>
<evidence type="ECO:0000256" key="12">
    <source>
        <dbReference type="ARBA" id="ARBA00056901"/>
    </source>
</evidence>
<evidence type="ECO:0000256" key="2">
    <source>
        <dbReference type="ARBA" id="ARBA00005180"/>
    </source>
</evidence>
<name>A0A069D7F0_9BACE</name>
<protein>
    <recommendedName>
        <fullName evidence="13">Uracil phosphoribosyltransferase</fullName>
        <ecNumber evidence="4">2.4.2.9</ecNumber>
    </recommendedName>
    <alternativeName>
        <fullName evidence="10">UMP pyrophosphorylase</fullName>
    </alternativeName>
    <alternativeName>
        <fullName evidence="14">UPRTase</fullName>
    </alternativeName>
</protein>
<dbReference type="Proteomes" id="UP000027601">
    <property type="component" value="Unassembled WGS sequence"/>
</dbReference>
<dbReference type="FunFam" id="3.40.50.2020:FF:000023">
    <property type="entry name" value="Probable uracil phosphoribosyltransferase"/>
    <property type="match status" value="1"/>
</dbReference>
<dbReference type="AlphaFoldDB" id="A0A069D7F0"/>
<dbReference type="Pfam" id="PF14681">
    <property type="entry name" value="UPRTase"/>
    <property type="match status" value="1"/>
</dbReference>
<dbReference type="STRING" id="1121097.GCA_000428125_00020"/>
<evidence type="ECO:0000256" key="7">
    <source>
        <dbReference type="ARBA" id="ARBA00022679"/>
    </source>
</evidence>
<accession>A0A069D7F0</accession>
<evidence type="ECO:0000256" key="4">
    <source>
        <dbReference type="ARBA" id="ARBA00011894"/>
    </source>
</evidence>
<evidence type="ECO:0000256" key="5">
    <source>
        <dbReference type="ARBA" id="ARBA00022533"/>
    </source>
</evidence>
<evidence type="ECO:0000256" key="10">
    <source>
        <dbReference type="ARBA" id="ARBA00031082"/>
    </source>
</evidence>
<evidence type="ECO:0000256" key="3">
    <source>
        <dbReference type="ARBA" id="ARBA00009516"/>
    </source>
</evidence>
<dbReference type="eggNOG" id="COG0035">
    <property type="taxonomic scope" value="Bacteria"/>
</dbReference>
<feature type="domain" description="Phosphoribosyltransferase" evidence="15">
    <location>
        <begin position="10"/>
        <end position="214"/>
    </location>
</feature>
<dbReference type="PANTHER" id="PTHR43363:SF1">
    <property type="entry name" value="HYPOXANTHINE-GUANINE PHOSPHORIBOSYLTRANSFERASE"/>
    <property type="match status" value="1"/>
</dbReference>
<keyword evidence="6 16" id="KW-0328">Glycosyltransferase</keyword>
<comment type="catalytic activity">
    <reaction evidence="11">
        <text>UMP + diphosphate = 5-phospho-alpha-D-ribose 1-diphosphate + uracil</text>
        <dbReference type="Rhea" id="RHEA:13017"/>
        <dbReference type="ChEBI" id="CHEBI:17568"/>
        <dbReference type="ChEBI" id="CHEBI:33019"/>
        <dbReference type="ChEBI" id="CHEBI:57865"/>
        <dbReference type="ChEBI" id="CHEBI:58017"/>
        <dbReference type="EC" id="2.4.2.9"/>
    </reaction>
</comment>
<proteinExistence type="inferred from homology"/>
<dbReference type="InterPro" id="IPR000836">
    <property type="entry name" value="PRTase_dom"/>
</dbReference>
<dbReference type="CDD" id="cd06223">
    <property type="entry name" value="PRTases_typeI"/>
    <property type="match status" value="1"/>
</dbReference>
<evidence type="ECO:0000256" key="1">
    <source>
        <dbReference type="ARBA" id="ARBA00001946"/>
    </source>
</evidence>
<dbReference type="EC" id="2.4.2.9" evidence="4"/>
<evidence type="ECO:0000313" key="16">
    <source>
        <dbReference type="EMBL" id="GAK36074.1"/>
    </source>
</evidence>
<sequence>MKIINFNESNSVLNQYVAEIRNVEVQNDRLRFRRNIQRIGEIMAYEISKTFSYSVKDIKTPLGIAPVSTPDNQLVISTILRAGLPFHQGFLSYFDDAENAFVSAYRKYKDTLKFDIHIEYIASPRIDGKTLIITDPMLATGGSMELSYQAMLTKGHPAEIHVASVIASQKAVEYIASVFPEDKTTIWCAAIDPELNNHSYIVPGLGDAGDLAYGEKE</sequence>
<comment type="pathway">
    <text evidence="2">Pyrimidine metabolism; UMP biosynthesis via salvage pathway; UMP from uracil: step 1/1.</text>
</comment>
<dbReference type="SUPFAM" id="SSF53271">
    <property type="entry name" value="PRTase-like"/>
    <property type="match status" value="1"/>
</dbReference>
<gene>
    <name evidence="16" type="ORF">JCM15093_1208</name>
</gene>
<dbReference type="OrthoDB" id="9781675at2"/>
<evidence type="ECO:0000256" key="9">
    <source>
        <dbReference type="ARBA" id="ARBA00023134"/>
    </source>
</evidence>
<comment type="function">
    <text evidence="12">Catalyzes the conversion of uracil and 5-phospho-alpha-D-ribose 1-diphosphate (PRPP) to UMP and diphosphate.</text>
</comment>
<dbReference type="RefSeq" id="WP_024996065.1">
    <property type="nucleotide sequence ID" value="NZ_ATZI01000001.1"/>
</dbReference>
<evidence type="ECO:0000259" key="15">
    <source>
        <dbReference type="Pfam" id="PF14681"/>
    </source>
</evidence>
<evidence type="ECO:0000256" key="13">
    <source>
        <dbReference type="ARBA" id="ARBA00072146"/>
    </source>
</evidence>
<organism evidence="16 17">
    <name type="scientific">Bacteroides graminisolvens DSM 19988 = JCM 15093</name>
    <dbReference type="NCBI Taxonomy" id="1121097"/>
    <lineage>
        <taxon>Bacteria</taxon>
        <taxon>Pseudomonadati</taxon>
        <taxon>Bacteroidota</taxon>
        <taxon>Bacteroidia</taxon>
        <taxon>Bacteroidales</taxon>
        <taxon>Bacteroidaceae</taxon>
        <taxon>Bacteroides</taxon>
    </lineage>
</organism>
<evidence type="ECO:0000313" key="17">
    <source>
        <dbReference type="Proteomes" id="UP000027601"/>
    </source>
</evidence>
<dbReference type="GO" id="GO:0005525">
    <property type="term" value="F:GTP binding"/>
    <property type="evidence" value="ECO:0007669"/>
    <property type="project" value="UniProtKB-KW"/>
</dbReference>
<evidence type="ECO:0000256" key="14">
    <source>
        <dbReference type="ARBA" id="ARBA00079807"/>
    </source>
</evidence>
<reference evidence="16 17" key="1">
    <citation type="journal article" date="2015" name="Microbes Environ.">
        <title>Distribution and evolution of nitrogen fixation genes in the phylum bacteroidetes.</title>
        <authorList>
            <person name="Inoue J."/>
            <person name="Oshima K."/>
            <person name="Suda W."/>
            <person name="Sakamoto M."/>
            <person name="Iino T."/>
            <person name="Noda S."/>
            <person name="Hongoh Y."/>
            <person name="Hattori M."/>
            <person name="Ohkuma M."/>
        </authorList>
    </citation>
    <scope>NUCLEOTIDE SEQUENCE [LARGE SCALE GENOMIC DNA]</scope>
    <source>
        <strain evidence="16 17">JCM 15093</strain>
    </source>
</reference>
<keyword evidence="7 16" id="KW-0808">Transferase</keyword>
<dbReference type="EMBL" id="BAJS01000004">
    <property type="protein sequence ID" value="GAK36074.1"/>
    <property type="molecule type" value="Genomic_DNA"/>
</dbReference>
<keyword evidence="9" id="KW-0342">GTP-binding</keyword>
<evidence type="ECO:0000256" key="8">
    <source>
        <dbReference type="ARBA" id="ARBA00022741"/>
    </source>
</evidence>
<dbReference type="InterPro" id="IPR029057">
    <property type="entry name" value="PRTase-like"/>
</dbReference>